<dbReference type="InterPro" id="IPR052892">
    <property type="entry name" value="NA-targeting_endonuclease"/>
</dbReference>
<protein>
    <recommendedName>
        <fullName evidence="1">HNH nuclease domain-containing protein</fullName>
    </recommendedName>
</protein>
<dbReference type="InterPro" id="IPR041025">
    <property type="entry name" value="HNH_repeat"/>
</dbReference>
<evidence type="ECO:0000313" key="2">
    <source>
        <dbReference type="EMBL" id="OIP85051.1"/>
    </source>
</evidence>
<dbReference type="EMBL" id="MNZM01000039">
    <property type="protein sequence ID" value="OIP85051.1"/>
    <property type="molecule type" value="Genomic_DNA"/>
</dbReference>
<organism evidence="2 3">
    <name type="scientific">Candidatus Roizmanbacteria bacterium CG2_30_33_16</name>
    <dbReference type="NCBI Taxonomy" id="1805340"/>
    <lineage>
        <taxon>Bacteria</taxon>
        <taxon>Candidatus Roizmaniibacteriota</taxon>
    </lineage>
</organism>
<accession>A0A1J5HKV3</accession>
<dbReference type="InterPro" id="IPR002711">
    <property type="entry name" value="HNH"/>
</dbReference>
<dbReference type="GO" id="GO:0004519">
    <property type="term" value="F:endonuclease activity"/>
    <property type="evidence" value="ECO:0007669"/>
    <property type="project" value="InterPro"/>
</dbReference>
<dbReference type="AlphaFoldDB" id="A0A1J5HKV3"/>
<dbReference type="Proteomes" id="UP000183758">
    <property type="component" value="Unassembled WGS sequence"/>
</dbReference>
<dbReference type="PANTHER" id="PTHR33877:SF2">
    <property type="entry name" value="OS07G0170200 PROTEIN"/>
    <property type="match status" value="1"/>
</dbReference>
<dbReference type="GO" id="GO:0008270">
    <property type="term" value="F:zinc ion binding"/>
    <property type="evidence" value="ECO:0007669"/>
    <property type="project" value="InterPro"/>
</dbReference>
<dbReference type="Pfam" id="PF18780">
    <property type="entry name" value="HNH_repeat"/>
    <property type="match status" value="2"/>
</dbReference>
<dbReference type="SMART" id="SM00507">
    <property type="entry name" value="HNHc"/>
    <property type="match status" value="1"/>
</dbReference>
<sequence>MKFELKQYTKSVSEDEIIKDFQRVAGELNKDSVTQNEYRKYGKYNVTTIYNKFGSWKEILNAANLKLSSNIGSVITDEELFANLEEVWIKLGRQPSYNEMIKPLSRFHACTYERRFKGWRKALEKFVEYANAEDKEFYSSENGVEATAHKTTKNINLRLRFRVLYRDNFKCAKCGRSPATNPKIDLHVDHIKPYSKGGETELSNLQTFCSDCNQGKSNLYEI</sequence>
<evidence type="ECO:0000259" key="1">
    <source>
        <dbReference type="SMART" id="SM00507"/>
    </source>
</evidence>
<dbReference type="CDD" id="cd00085">
    <property type="entry name" value="HNHc"/>
    <property type="match status" value="1"/>
</dbReference>
<dbReference type="PANTHER" id="PTHR33877">
    <property type="entry name" value="SLL1193 PROTEIN"/>
    <property type="match status" value="1"/>
</dbReference>
<proteinExistence type="predicted"/>
<comment type="caution">
    <text evidence="2">The sequence shown here is derived from an EMBL/GenBank/DDBJ whole genome shotgun (WGS) entry which is preliminary data.</text>
</comment>
<dbReference type="GO" id="GO:0003676">
    <property type="term" value="F:nucleic acid binding"/>
    <property type="evidence" value="ECO:0007669"/>
    <property type="project" value="InterPro"/>
</dbReference>
<reference evidence="2 3" key="1">
    <citation type="journal article" date="2016" name="Environ. Microbiol.">
        <title>Genomic resolution of a cold subsurface aquifer community provides metabolic insights for novel microbes adapted to high CO concentrations.</title>
        <authorList>
            <person name="Probst A.J."/>
            <person name="Castelle C.J."/>
            <person name="Singh A."/>
            <person name="Brown C.T."/>
            <person name="Anantharaman K."/>
            <person name="Sharon I."/>
            <person name="Hug L.A."/>
            <person name="Burstein D."/>
            <person name="Emerson J.B."/>
            <person name="Thomas B.C."/>
            <person name="Banfield J.F."/>
        </authorList>
    </citation>
    <scope>NUCLEOTIDE SEQUENCE [LARGE SCALE GENOMIC DNA]</scope>
    <source>
        <strain evidence="2">CG2_30_33_16</strain>
    </source>
</reference>
<feature type="domain" description="HNH nuclease" evidence="1">
    <location>
        <begin position="158"/>
        <end position="214"/>
    </location>
</feature>
<dbReference type="Gene3D" id="1.10.30.50">
    <property type="match status" value="1"/>
</dbReference>
<dbReference type="InterPro" id="IPR003615">
    <property type="entry name" value="HNH_nuc"/>
</dbReference>
<dbReference type="Pfam" id="PF01844">
    <property type="entry name" value="HNH"/>
    <property type="match status" value="1"/>
</dbReference>
<gene>
    <name evidence="2" type="ORF">AUK04_01660</name>
</gene>
<evidence type="ECO:0000313" key="3">
    <source>
        <dbReference type="Proteomes" id="UP000183758"/>
    </source>
</evidence>
<name>A0A1J5HKV3_9BACT</name>